<dbReference type="Proteomes" id="UP001295740">
    <property type="component" value="Unassembled WGS sequence"/>
</dbReference>
<feature type="compositionally biased region" description="Basic and acidic residues" evidence="1">
    <location>
        <begin position="139"/>
        <end position="155"/>
    </location>
</feature>
<dbReference type="EMBL" id="CAUWAG010000003">
    <property type="protein sequence ID" value="CAJ2501746.1"/>
    <property type="molecule type" value="Genomic_DNA"/>
</dbReference>
<protein>
    <submittedName>
        <fullName evidence="2">Uu.00g045990.m01.CDS01</fullName>
    </submittedName>
</protein>
<feature type="compositionally biased region" description="Polar residues" evidence="1">
    <location>
        <begin position="1"/>
        <end position="13"/>
    </location>
</feature>
<dbReference type="AlphaFoldDB" id="A0AAI8VC96"/>
<feature type="compositionally biased region" description="Basic and acidic residues" evidence="1">
    <location>
        <begin position="73"/>
        <end position="82"/>
    </location>
</feature>
<reference evidence="2" key="1">
    <citation type="submission" date="2023-10" db="EMBL/GenBank/DDBJ databases">
        <authorList>
            <person name="Hackl T."/>
        </authorList>
    </citation>
    <scope>NUCLEOTIDE SEQUENCE</scope>
</reference>
<feature type="compositionally biased region" description="Polar residues" evidence="1">
    <location>
        <begin position="23"/>
        <end position="38"/>
    </location>
</feature>
<gene>
    <name evidence="2" type="ORF">KHLLAP_LOCUS2214</name>
</gene>
<organism evidence="2 3">
    <name type="scientific">Anthostomella pinea</name>
    <dbReference type="NCBI Taxonomy" id="933095"/>
    <lineage>
        <taxon>Eukaryota</taxon>
        <taxon>Fungi</taxon>
        <taxon>Dikarya</taxon>
        <taxon>Ascomycota</taxon>
        <taxon>Pezizomycotina</taxon>
        <taxon>Sordariomycetes</taxon>
        <taxon>Xylariomycetidae</taxon>
        <taxon>Xylariales</taxon>
        <taxon>Xylariaceae</taxon>
        <taxon>Anthostomella</taxon>
    </lineage>
</organism>
<proteinExistence type="predicted"/>
<accession>A0AAI8VC96</accession>
<evidence type="ECO:0000313" key="2">
    <source>
        <dbReference type="EMBL" id="CAJ2501746.1"/>
    </source>
</evidence>
<evidence type="ECO:0000256" key="1">
    <source>
        <dbReference type="SAM" id="MobiDB-lite"/>
    </source>
</evidence>
<feature type="compositionally biased region" description="Acidic residues" evidence="1">
    <location>
        <begin position="97"/>
        <end position="110"/>
    </location>
</feature>
<name>A0AAI8VC96_9PEZI</name>
<keyword evidence="3" id="KW-1185">Reference proteome</keyword>
<feature type="region of interest" description="Disordered" evidence="1">
    <location>
        <begin position="1"/>
        <end position="155"/>
    </location>
</feature>
<comment type="caution">
    <text evidence="2">The sequence shown here is derived from an EMBL/GenBank/DDBJ whole genome shotgun (WGS) entry which is preliminary data.</text>
</comment>
<feature type="compositionally biased region" description="Basic and acidic residues" evidence="1">
    <location>
        <begin position="49"/>
        <end position="60"/>
    </location>
</feature>
<evidence type="ECO:0000313" key="3">
    <source>
        <dbReference type="Proteomes" id="UP001295740"/>
    </source>
</evidence>
<sequence length="155" mass="17283">MSNTKITHASDSDFSVEEAAPGMNTTHITKSKKATASISVKIPEGAKVCTDRGARDERTNAKSRCVRSRIRQNGRDRKLRTDSDEETEAGDERSLDGEETLDEQYLEEEYFNWSDGLGSDHEYAPSEAYGSDEGDLSTQEDRYSKDQASSDEKES</sequence>